<gene>
    <name evidence="1" type="ORF">AVEN_136844_1</name>
</gene>
<evidence type="ECO:0000313" key="2">
    <source>
        <dbReference type="Proteomes" id="UP000499080"/>
    </source>
</evidence>
<dbReference type="EMBL" id="BGPR01001171">
    <property type="protein sequence ID" value="GBM47250.1"/>
    <property type="molecule type" value="Genomic_DNA"/>
</dbReference>
<sequence>MHNWYSHRRDEQNSPIETWRNRRVILRTPMKRLISAHARMLLVKNITAQPKQMFFHLRSWRRRVGDPKRSEVGGHQRLQINLIFERTAFKDDQLHVIKQWTSNCSCCLVDAN</sequence>
<protein>
    <submittedName>
        <fullName evidence="1">Uncharacterized protein</fullName>
    </submittedName>
</protein>
<evidence type="ECO:0000313" key="1">
    <source>
        <dbReference type="EMBL" id="GBM47250.1"/>
    </source>
</evidence>
<dbReference type="AlphaFoldDB" id="A0A4Y2G0J0"/>
<proteinExistence type="predicted"/>
<accession>A0A4Y2G0J0</accession>
<comment type="caution">
    <text evidence="1">The sequence shown here is derived from an EMBL/GenBank/DDBJ whole genome shotgun (WGS) entry which is preliminary data.</text>
</comment>
<dbReference type="Proteomes" id="UP000499080">
    <property type="component" value="Unassembled WGS sequence"/>
</dbReference>
<name>A0A4Y2G0J0_ARAVE</name>
<reference evidence="1 2" key="1">
    <citation type="journal article" date="2019" name="Sci. Rep.">
        <title>Orb-weaving spider Araneus ventricosus genome elucidates the spidroin gene catalogue.</title>
        <authorList>
            <person name="Kono N."/>
            <person name="Nakamura H."/>
            <person name="Ohtoshi R."/>
            <person name="Moran D.A.P."/>
            <person name="Shinohara A."/>
            <person name="Yoshida Y."/>
            <person name="Fujiwara M."/>
            <person name="Mori M."/>
            <person name="Tomita M."/>
            <person name="Arakawa K."/>
        </authorList>
    </citation>
    <scope>NUCLEOTIDE SEQUENCE [LARGE SCALE GENOMIC DNA]</scope>
</reference>
<organism evidence="1 2">
    <name type="scientific">Araneus ventricosus</name>
    <name type="common">Orbweaver spider</name>
    <name type="synonym">Epeira ventricosa</name>
    <dbReference type="NCBI Taxonomy" id="182803"/>
    <lineage>
        <taxon>Eukaryota</taxon>
        <taxon>Metazoa</taxon>
        <taxon>Ecdysozoa</taxon>
        <taxon>Arthropoda</taxon>
        <taxon>Chelicerata</taxon>
        <taxon>Arachnida</taxon>
        <taxon>Araneae</taxon>
        <taxon>Araneomorphae</taxon>
        <taxon>Entelegynae</taxon>
        <taxon>Araneoidea</taxon>
        <taxon>Araneidae</taxon>
        <taxon>Araneus</taxon>
    </lineage>
</organism>
<keyword evidence="2" id="KW-1185">Reference proteome</keyword>